<name>A0AAN4Z1F5_9BILA</name>
<dbReference type="EMBL" id="BTRK01000001">
    <property type="protein sequence ID" value="GMR32782.1"/>
    <property type="molecule type" value="Genomic_DNA"/>
</dbReference>
<accession>A0AAN4Z1F5</accession>
<comment type="caution">
    <text evidence="1">The sequence shown here is derived from an EMBL/GenBank/DDBJ whole genome shotgun (WGS) entry which is preliminary data.</text>
</comment>
<sequence>MGDLLLHVGPLRLSECLEQLAEFIHQSLVTERNPQIGDVGSLDVVASHSLVLVARTQPVDLHLILESRLHHRIACQLAHIARRELPHLSCDGELLHQRFLGVVELEGVVRRDRDVQTLLEVLEEWIPLVGDEEGVVREGRHGDARLSQVEQVLQHRHLPEHESVGDALTGEIPRQQMIHVARLSTVGTQRERVQTTVSAERVEGAEVGVHVEEVVVVGRVLLQFVVCGGRSRSIELDEFVFALVIDRIDSGDLLQESMQIRMRRGIVRHLEEWREEIIHELVKVLDHVLRLVHIVESGYLDEPSDIGRPDIVVDGPVRQFVPLYLASTVDGETRLGLLVLGLLQIVQHLLYDFGKVLSTDVVVRLNEDLTERRFAHGILLGVELVESMESVPVRVHVEHVHREIVRRYSHSLEHFLHRDGLAILLEYYRTLLRLHLLLDESQQMLLVHRRGGVDVSVHLSDIVEVPVGDGLLLVQLSDLVEEDVQLELVLEIRQATEAERLQWSIDDHLRQLLCVPQEFLLAHDGSCHISQHLPALLLAHHHHSILPPHLVDLLWDGQGLLQSPVVEASLRRVEGSLLG</sequence>
<evidence type="ECO:0000313" key="1">
    <source>
        <dbReference type="EMBL" id="GMR32782.1"/>
    </source>
</evidence>
<gene>
    <name evidence="1" type="ORF">PMAYCL1PPCAC_02977</name>
</gene>
<dbReference type="Proteomes" id="UP001328107">
    <property type="component" value="Unassembled WGS sequence"/>
</dbReference>
<dbReference type="AlphaFoldDB" id="A0AAN4Z1F5"/>
<keyword evidence="2" id="KW-1185">Reference proteome</keyword>
<evidence type="ECO:0000313" key="2">
    <source>
        <dbReference type="Proteomes" id="UP001328107"/>
    </source>
</evidence>
<proteinExistence type="predicted"/>
<reference evidence="2" key="1">
    <citation type="submission" date="2022-10" db="EMBL/GenBank/DDBJ databases">
        <title>Genome assembly of Pristionchus species.</title>
        <authorList>
            <person name="Yoshida K."/>
            <person name="Sommer R.J."/>
        </authorList>
    </citation>
    <scope>NUCLEOTIDE SEQUENCE [LARGE SCALE GENOMIC DNA]</scope>
    <source>
        <strain evidence="2">RS5460</strain>
    </source>
</reference>
<organism evidence="1 2">
    <name type="scientific">Pristionchus mayeri</name>
    <dbReference type="NCBI Taxonomy" id="1317129"/>
    <lineage>
        <taxon>Eukaryota</taxon>
        <taxon>Metazoa</taxon>
        <taxon>Ecdysozoa</taxon>
        <taxon>Nematoda</taxon>
        <taxon>Chromadorea</taxon>
        <taxon>Rhabditida</taxon>
        <taxon>Rhabditina</taxon>
        <taxon>Diplogasteromorpha</taxon>
        <taxon>Diplogasteroidea</taxon>
        <taxon>Neodiplogasteridae</taxon>
        <taxon>Pristionchus</taxon>
    </lineage>
</organism>
<protein>
    <submittedName>
        <fullName evidence="1">Uncharacterized protein</fullName>
    </submittedName>
</protein>